<evidence type="ECO:0000259" key="2">
    <source>
        <dbReference type="Pfam" id="PF10058"/>
    </source>
</evidence>
<dbReference type="PANTHER" id="PTHR22166">
    <property type="entry name" value="ENDOPLASMIC RETICULUM JUNCTION FORMATION PROTEIN LUNAPARK"/>
    <property type="match status" value="1"/>
</dbReference>
<comment type="domain">
    <text evidence="1">The C4-type zinc finger motif is necessary both for its ER three-way tubular junction localization and formation.</text>
</comment>
<comment type="similarity">
    <text evidence="1">Belongs to the lunapark family.</text>
</comment>
<feature type="transmembrane region" description="Helical" evidence="1">
    <location>
        <begin position="46"/>
        <end position="64"/>
    </location>
</feature>
<comment type="function">
    <text evidence="1">Plays a role in determining ER morphology.</text>
</comment>
<dbReference type="Proteomes" id="UP000788993">
    <property type="component" value="Unassembled WGS sequence"/>
</dbReference>
<keyword evidence="1" id="KW-0862">Zinc</keyword>
<dbReference type="EMBL" id="JAEUBD010000146">
    <property type="protein sequence ID" value="KAH3676923.1"/>
    <property type="molecule type" value="Genomic_DNA"/>
</dbReference>
<proteinExistence type="inferred from homology"/>
<dbReference type="PANTHER" id="PTHR22166:SF12">
    <property type="entry name" value="ENDOPLASMIC RETICULUM JUNCTION FORMATION PROTEIN LUNAPARK"/>
    <property type="match status" value="1"/>
</dbReference>
<evidence type="ECO:0000313" key="4">
    <source>
        <dbReference type="Proteomes" id="UP000788993"/>
    </source>
</evidence>
<reference evidence="3" key="1">
    <citation type="journal article" date="2021" name="Open Biol.">
        <title>Shared evolutionary footprints suggest mitochondrial oxidative damage underlies multiple complex I losses in fungi.</title>
        <authorList>
            <person name="Schikora-Tamarit M.A."/>
            <person name="Marcet-Houben M."/>
            <person name="Nosek J."/>
            <person name="Gabaldon T."/>
        </authorList>
    </citation>
    <scope>NUCLEOTIDE SEQUENCE</scope>
    <source>
        <strain evidence="3">NCAIM Y.01608</strain>
    </source>
</reference>
<keyword evidence="1" id="KW-0479">Metal-binding</keyword>
<name>A0A1B7SCZ3_9ASCO</name>
<keyword evidence="4" id="KW-1185">Reference proteome</keyword>
<dbReference type="GO" id="GO:0098826">
    <property type="term" value="C:endoplasmic reticulum tubular network membrane"/>
    <property type="evidence" value="ECO:0007669"/>
    <property type="project" value="UniProtKB-UniRule"/>
</dbReference>
<keyword evidence="1" id="KW-0863">Zinc-finger</keyword>
<evidence type="ECO:0000256" key="1">
    <source>
        <dbReference type="RuleBase" id="RU367073"/>
    </source>
</evidence>
<dbReference type="AlphaFoldDB" id="A0A1B7SCZ3"/>
<organism evidence="3 4">
    <name type="scientific">Ogataea polymorpha</name>
    <dbReference type="NCBI Taxonomy" id="460523"/>
    <lineage>
        <taxon>Eukaryota</taxon>
        <taxon>Fungi</taxon>
        <taxon>Dikarya</taxon>
        <taxon>Ascomycota</taxon>
        <taxon>Saccharomycotina</taxon>
        <taxon>Pichiomycetes</taxon>
        <taxon>Pichiales</taxon>
        <taxon>Pichiaceae</taxon>
        <taxon>Ogataea</taxon>
    </lineage>
</organism>
<keyword evidence="1" id="KW-1133">Transmembrane helix</keyword>
<protein>
    <recommendedName>
        <fullName evidence="1">Endoplasmic reticulum junction formation protein lunapark</fullName>
    </recommendedName>
</protein>
<dbReference type="RefSeq" id="XP_018209313.1">
    <property type="nucleotide sequence ID" value="XM_018357742.1"/>
</dbReference>
<dbReference type="GO" id="GO:0071788">
    <property type="term" value="P:endoplasmic reticulum tubular network maintenance"/>
    <property type="evidence" value="ECO:0007669"/>
    <property type="project" value="UniProtKB-UniRule"/>
</dbReference>
<keyword evidence="1" id="KW-0812">Transmembrane</keyword>
<dbReference type="GO" id="GO:1903373">
    <property type="term" value="P:positive regulation of endoplasmic reticulum tubular network organization"/>
    <property type="evidence" value="ECO:0007669"/>
    <property type="project" value="UniProtKB-UniRule"/>
</dbReference>
<comment type="caution">
    <text evidence="3">The sequence shown here is derived from an EMBL/GenBank/DDBJ whole genome shotgun (WGS) entry which is preliminary data.</text>
</comment>
<dbReference type="GO" id="GO:0008270">
    <property type="term" value="F:zinc ion binding"/>
    <property type="evidence" value="ECO:0007669"/>
    <property type="project" value="UniProtKB-KW"/>
</dbReference>
<dbReference type="InterPro" id="IPR040115">
    <property type="entry name" value="Lnp"/>
</dbReference>
<accession>A0A1B7SCZ3</accession>
<feature type="domain" description="Lunapark zinc ribbon" evidence="2">
    <location>
        <begin position="181"/>
        <end position="235"/>
    </location>
</feature>
<keyword evidence="1" id="KW-0472">Membrane</keyword>
<keyword evidence="1" id="KW-0256">Endoplasmic reticulum</keyword>
<comment type="subcellular location">
    <subcellularLocation>
        <location evidence="1">Endoplasmic reticulum membrane</location>
        <topology evidence="1">Multi-pass membrane protein</topology>
    </subcellularLocation>
</comment>
<gene>
    <name evidence="3" type="ORF">OGATHE_001413</name>
</gene>
<dbReference type="InterPro" id="IPR019273">
    <property type="entry name" value="Lunapark_Znf"/>
</dbReference>
<sequence length="254" mass="29296">MLSVFRSKGFDATKFEKSLKNLSTKILSKEKALHRYRNNKSHYQRVAVLYLFAIYSSYAFYLYLSAERLSRGQWVHLAFPPALIVLVYIFIGRFYNYLITNTERKLETLKEQHQEKIAELKEKTNFDKTHELLSRFSNGEDLKELETQAQEINRQKQEYLQLIKDGKAPSLDSASKDTKTFYDQFFNLLLGSDELGPDMRYALICKSCLQHNGLAPKGMEAAQVKYVCPKCGTLNGEESAQDTANQTEIVDKTT</sequence>
<dbReference type="OrthoDB" id="1725934at2759"/>
<dbReference type="Pfam" id="PF10058">
    <property type="entry name" value="Zn_ribbon_10"/>
    <property type="match status" value="1"/>
</dbReference>
<feature type="transmembrane region" description="Helical" evidence="1">
    <location>
        <begin position="76"/>
        <end position="95"/>
    </location>
</feature>
<reference evidence="3" key="2">
    <citation type="submission" date="2021-01" db="EMBL/GenBank/DDBJ databases">
        <authorList>
            <person name="Schikora-Tamarit M.A."/>
        </authorList>
    </citation>
    <scope>NUCLEOTIDE SEQUENCE</scope>
    <source>
        <strain evidence="3">NCAIM Y.01608</strain>
    </source>
</reference>
<evidence type="ECO:0000313" key="3">
    <source>
        <dbReference type="EMBL" id="KAH3676923.1"/>
    </source>
</evidence>